<feature type="compositionally biased region" description="Polar residues" evidence="1">
    <location>
        <begin position="145"/>
        <end position="164"/>
    </location>
</feature>
<organism evidence="2 3">
    <name type="scientific">Panicum hallii var. hallii</name>
    <dbReference type="NCBI Taxonomy" id="1504633"/>
    <lineage>
        <taxon>Eukaryota</taxon>
        <taxon>Viridiplantae</taxon>
        <taxon>Streptophyta</taxon>
        <taxon>Embryophyta</taxon>
        <taxon>Tracheophyta</taxon>
        <taxon>Spermatophyta</taxon>
        <taxon>Magnoliopsida</taxon>
        <taxon>Liliopsida</taxon>
        <taxon>Poales</taxon>
        <taxon>Poaceae</taxon>
        <taxon>PACMAD clade</taxon>
        <taxon>Panicoideae</taxon>
        <taxon>Panicodae</taxon>
        <taxon>Paniceae</taxon>
        <taxon>Panicinae</taxon>
        <taxon>Panicum</taxon>
        <taxon>Panicum sect. Panicum</taxon>
    </lineage>
</organism>
<evidence type="ECO:0000313" key="2">
    <source>
        <dbReference type="EMBL" id="PUZ60513.1"/>
    </source>
</evidence>
<proteinExistence type="predicted"/>
<accession>A0A2T7DY62</accession>
<feature type="compositionally biased region" description="Basic and acidic residues" evidence="1">
    <location>
        <begin position="329"/>
        <end position="341"/>
    </location>
</feature>
<dbReference type="OrthoDB" id="673658at2759"/>
<dbReference type="Proteomes" id="UP000244336">
    <property type="component" value="Chromosome 4"/>
</dbReference>
<name>A0A2T7DY62_9POAL</name>
<dbReference type="PANTHER" id="PTHR46975">
    <property type="entry name" value="PROTEIN SWEETIE"/>
    <property type="match status" value="1"/>
</dbReference>
<dbReference type="PANTHER" id="PTHR46975:SF2">
    <property type="entry name" value="PROTEIN SWEETIE"/>
    <property type="match status" value="1"/>
</dbReference>
<dbReference type="AlphaFoldDB" id="A0A2T7DY62"/>
<dbReference type="Gramene" id="PUZ60513">
    <property type="protein sequence ID" value="PUZ60513"/>
    <property type="gene ID" value="GQ55_4G135500"/>
</dbReference>
<evidence type="ECO:0000256" key="1">
    <source>
        <dbReference type="SAM" id="MobiDB-lite"/>
    </source>
</evidence>
<feature type="region of interest" description="Disordered" evidence="1">
    <location>
        <begin position="145"/>
        <end position="191"/>
    </location>
</feature>
<sequence length="380" mass="41574">MLGLHVLKSYAQEELTEGSETKTDSFMMLLTELLGEMFLVIQTTLKECSNKESVGVIDECLKLLFLFHTLAQSKKYQQDAAILLLEALVMVFYLSSDTVSQIPSVAIQLEDIMLSKPPERRQQLQDMVRASVSQGQITVPVNMSARSEQNVQNSNIKQNVQDINKTPGFSAESTPEGSECCATQGKDEKEVDDDDWDAFQSLPATAANDAVDSGDNSSASSYHKQIPQENISDANIAAGAMEGGTCGKELEEPSDLQCASTEQEANHEIPGSSQEGNVKFGRHPTVDCKRPLAHIETADEPLQVHEDTDQACEDLKDVSTEIHRIEVDVHDGNITSKDDSTRNSSNLSDISEDESNKGSDIASRVDGKFVKDARKKELSG</sequence>
<keyword evidence="3" id="KW-1185">Reference proteome</keyword>
<evidence type="ECO:0000313" key="3">
    <source>
        <dbReference type="Proteomes" id="UP000244336"/>
    </source>
</evidence>
<dbReference type="EMBL" id="CM009752">
    <property type="protein sequence ID" value="PUZ60513.1"/>
    <property type="molecule type" value="Genomic_DNA"/>
</dbReference>
<feature type="region of interest" description="Disordered" evidence="1">
    <location>
        <begin position="258"/>
        <end position="283"/>
    </location>
</feature>
<reference evidence="2 3" key="1">
    <citation type="submission" date="2018-04" db="EMBL/GenBank/DDBJ databases">
        <title>WGS assembly of Panicum hallii var. hallii HAL2.</title>
        <authorList>
            <person name="Lovell J."/>
            <person name="Jenkins J."/>
            <person name="Lowry D."/>
            <person name="Mamidi S."/>
            <person name="Sreedasyam A."/>
            <person name="Weng X."/>
            <person name="Barry K."/>
            <person name="Bonette J."/>
            <person name="Campitelli B."/>
            <person name="Daum C."/>
            <person name="Gordon S."/>
            <person name="Gould B."/>
            <person name="Lipzen A."/>
            <person name="MacQueen A."/>
            <person name="Palacio-Mejia J."/>
            <person name="Plott C."/>
            <person name="Shakirov E."/>
            <person name="Shu S."/>
            <person name="Yoshinaga Y."/>
            <person name="Zane M."/>
            <person name="Rokhsar D."/>
            <person name="Grimwood J."/>
            <person name="Schmutz J."/>
            <person name="Juenger T."/>
        </authorList>
    </citation>
    <scope>NUCLEOTIDE SEQUENCE [LARGE SCALE GENOMIC DNA]</scope>
    <source>
        <strain evidence="3">cv. HAL2</strain>
    </source>
</reference>
<protein>
    <submittedName>
        <fullName evidence="2">Uncharacterized protein</fullName>
    </submittedName>
</protein>
<gene>
    <name evidence="2" type="ORF">GQ55_4G135500</name>
</gene>
<dbReference type="GO" id="GO:0005975">
    <property type="term" value="P:carbohydrate metabolic process"/>
    <property type="evidence" value="ECO:0007669"/>
    <property type="project" value="InterPro"/>
</dbReference>
<feature type="region of interest" description="Disordered" evidence="1">
    <location>
        <begin position="329"/>
        <end position="366"/>
    </location>
</feature>
<dbReference type="InterPro" id="IPR044218">
    <property type="entry name" value="SWEETIE"/>
</dbReference>
<dbReference type="STRING" id="1504633.A0A2T7DY62"/>